<keyword evidence="4" id="KW-1185">Reference proteome</keyword>
<feature type="region of interest" description="Disordered" evidence="1">
    <location>
        <begin position="67"/>
        <end position="96"/>
    </location>
</feature>
<evidence type="ECO:0000313" key="3">
    <source>
        <dbReference type="EMBL" id="KAK1751544.1"/>
    </source>
</evidence>
<dbReference type="EMBL" id="MU839842">
    <property type="protein sequence ID" value="KAK1751544.1"/>
    <property type="molecule type" value="Genomic_DNA"/>
</dbReference>
<evidence type="ECO:0000256" key="1">
    <source>
        <dbReference type="SAM" id="MobiDB-lite"/>
    </source>
</evidence>
<reference evidence="3" key="1">
    <citation type="submission" date="2023-06" db="EMBL/GenBank/DDBJ databases">
        <title>Genome-scale phylogeny and comparative genomics of the fungal order Sordariales.</title>
        <authorList>
            <consortium name="Lawrence Berkeley National Laboratory"/>
            <person name="Hensen N."/>
            <person name="Bonometti L."/>
            <person name="Westerberg I."/>
            <person name="Brannstrom I.O."/>
            <person name="Guillou S."/>
            <person name="Cros-Aarteil S."/>
            <person name="Calhoun S."/>
            <person name="Haridas S."/>
            <person name="Kuo A."/>
            <person name="Mondo S."/>
            <person name="Pangilinan J."/>
            <person name="Riley R."/>
            <person name="Labutti K."/>
            <person name="Andreopoulos B."/>
            <person name="Lipzen A."/>
            <person name="Chen C."/>
            <person name="Yanf M."/>
            <person name="Daum C."/>
            <person name="Ng V."/>
            <person name="Clum A."/>
            <person name="Steindorff A."/>
            <person name="Ohm R."/>
            <person name="Martin F."/>
            <person name="Silar P."/>
            <person name="Natvig D."/>
            <person name="Lalanne C."/>
            <person name="Gautier V."/>
            <person name="Ament-Velasquez S.L."/>
            <person name="Kruys A."/>
            <person name="Hutchinson M.I."/>
            <person name="Powell A.J."/>
            <person name="Barry K."/>
            <person name="Miller A.N."/>
            <person name="Grigoriev I.V."/>
            <person name="Debuchy R."/>
            <person name="Gladieux P."/>
            <person name="Thoren M.H."/>
            <person name="Johannesson H."/>
        </authorList>
    </citation>
    <scope>NUCLEOTIDE SEQUENCE</scope>
    <source>
        <strain evidence="3">PSN4</strain>
    </source>
</reference>
<dbReference type="Pfam" id="PF06985">
    <property type="entry name" value="HET"/>
    <property type="match status" value="1"/>
</dbReference>
<dbReference type="PANTHER" id="PTHR24148:SF81">
    <property type="entry name" value="HETEROKARYON INCOMPATIBILITY DOMAIN-CONTAINING PROTEIN"/>
    <property type="match status" value="1"/>
</dbReference>
<dbReference type="InterPro" id="IPR052895">
    <property type="entry name" value="HetReg/Transcr_Mod"/>
</dbReference>
<feature type="domain" description="Heterokaryon incompatibility" evidence="2">
    <location>
        <begin position="141"/>
        <end position="272"/>
    </location>
</feature>
<evidence type="ECO:0000313" key="4">
    <source>
        <dbReference type="Proteomes" id="UP001239445"/>
    </source>
</evidence>
<evidence type="ECO:0000259" key="2">
    <source>
        <dbReference type="Pfam" id="PF06985"/>
    </source>
</evidence>
<dbReference type="PANTHER" id="PTHR24148">
    <property type="entry name" value="ANKYRIN REPEAT DOMAIN-CONTAINING PROTEIN 39 HOMOLOG-RELATED"/>
    <property type="match status" value="1"/>
</dbReference>
<gene>
    <name evidence="3" type="ORF">QBC47DRAFT_417437</name>
</gene>
<dbReference type="Proteomes" id="UP001239445">
    <property type="component" value="Unassembled WGS sequence"/>
</dbReference>
<organism evidence="3 4">
    <name type="scientific">Echria macrotheca</name>
    <dbReference type="NCBI Taxonomy" id="438768"/>
    <lineage>
        <taxon>Eukaryota</taxon>
        <taxon>Fungi</taxon>
        <taxon>Dikarya</taxon>
        <taxon>Ascomycota</taxon>
        <taxon>Pezizomycotina</taxon>
        <taxon>Sordariomycetes</taxon>
        <taxon>Sordariomycetidae</taxon>
        <taxon>Sordariales</taxon>
        <taxon>Schizotheciaceae</taxon>
        <taxon>Echria</taxon>
    </lineage>
</organism>
<proteinExistence type="predicted"/>
<dbReference type="AlphaFoldDB" id="A0AAJ0F7W5"/>
<protein>
    <submittedName>
        <fullName evidence="3">Heterokaryon incompatibility protein-domain-containing protein</fullName>
    </submittedName>
</protein>
<comment type="caution">
    <text evidence="3">The sequence shown here is derived from an EMBL/GenBank/DDBJ whole genome shotgun (WGS) entry which is preliminary data.</text>
</comment>
<accession>A0AAJ0F7W5</accession>
<dbReference type="InterPro" id="IPR010730">
    <property type="entry name" value="HET"/>
</dbReference>
<sequence length="874" mass="98157">MARGHEVSCIVPNVVVESDKLRCEACGSCPPAGFPGSNAADSWVVSLPPDEPLGQLNLYWPSTVEYENPTPKATPEAVPKNRGSQQHSPSPPQEVAKSPIYSFEGLEKGDIRLLQLQPAISQTAPLHLVLEVYSINDCPEYEAVSYTWGGEGDDSTPVCPVYVGGFWDVLLQTKNCAAMLRYLRLQDRVRTLWVDAICINQRSTSEKAVQIPYMRRIFGDAMRVMVYLDSQNDAAAPRRKFPMRRSLAQPRVDRLEQILRYRYFQRLWVVQELILAPSAVFIFKGLECHADALTISRLSLAETPLFVPWLMHLGQKYFPYTERTVSVLRLTGSTKSTDKRDKLFGILGLVRSGARPLTPDHTISLRHLTVGLFTHCIINELSREAVLLNAVGFEGWGRQPSWVPDWPGDGDGTPLSREPAYLHSHAIEGLEAWAKDAGAVPVVWGLCSMAGSVGEAPCYMDCQASSVDAMTGSLSLLLIHLCRIRTVPRAIEASVQIALKTAAGEPLFLFKVAGSGIESSIVLASYTNNLADTGASETDHIFYAGMGAPLLLRETTEGSDKYKIVAPLHSVWIVCGTTANVSKLNIQNLIRPVAVESLIASFPRLDLDGEFQDAYLEKVQPRVSQLRHTCIARRLRRQIFPGVHSVENILKAIYLALPVILHEGKESLIFFKKYKELALRFVTSCSLIEASSPQVEAFVEFTFPRCHFNYVRMWYVDPLRTYPEDNVGKNKLRGREEERLYWGPVPLWDWRTSTDEDWESICPDVINPSELLDILEHGTESQIQLRTRYEHVLWYLQKNCWETEVLRRLSYAGYLLSPHMPQSFVFDWLACGGSEDMQQFATTSLRRVNGGDEWPSQVVSEHGVDGSHKMVRIF</sequence>
<name>A0AAJ0F7W5_9PEZI</name>